<organism evidence="2 3">
    <name type="scientific">Mortierella polycephala</name>
    <dbReference type="NCBI Taxonomy" id="41804"/>
    <lineage>
        <taxon>Eukaryota</taxon>
        <taxon>Fungi</taxon>
        <taxon>Fungi incertae sedis</taxon>
        <taxon>Mucoromycota</taxon>
        <taxon>Mortierellomycotina</taxon>
        <taxon>Mortierellomycetes</taxon>
        <taxon>Mortierellales</taxon>
        <taxon>Mortierellaceae</taxon>
        <taxon>Mortierella</taxon>
    </lineage>
</organism>
<accession>A0A9P6PXZ1</accession>
<dbReference type="EMBL" id="JAAAJA010000369">
    <property type="protein sequence ID" value="KAG0255049.1"/>
    <property type="molecule type" value="Genomic_DNA"/>
</dbReference>
<dbReference type="AlphaFoldDB" id="A0A9P6PXZ1"/>
<protein>
    <submittedName>
        <fullName evidence="2">Uncharacterized protein</fullName>
    </submittedName>
</protein>
<sequence length="137" mass="15223">MSTPPVLSASPPLSSPWIEFIHPKATSGDNISLHPGTFMHLEWKYLHRAFSENLGPLSIVLINSSASEEHSTDQNPANAGDEDEEDETGGRVEENDNARWKISKVSGTMILEIVVVIPGPGLDPDMTQFEWIHQRHR</sequence>
<comment type="caution">
    <text evidence="2">The sequence shown here is derived from an EMBL/GenBank/DDBJ whole genome shotgun (WGS) entry which is preliminary data.</text>
</comment>
<evidence type="ECO:0000256" key="1">
    <source>
        <dbReference type="SAM" id="MobiDB-lite"/>
    </source>
</evidence>
<gene>
    <name evidence="2" type="ORF">BG011_005347</name>
</gene>
<keyword evidence="3" id="KW-1185">Reference proteome</keyword>
<evidence type="ECO:0000313" key="2">
    <source>
        <dbReference type="EMBL" id="KAG0255049.1"/>
    </source>
</evidence>
<feature type="region of interest" description="Disordered" evidence="1">
    <location>
        <begin position="65"/>
        <end position="96"/>
    </location>
</feature>
<name>A0A9P6PXZ1_9FUNG</name>
<reference evidence="2" key="1">
    <citation type="journal article" date="2020" name="Fungal Divers.">
        <title>Resolving the Mortierellaceae phylogeny through synthesis of multi-gene phylogenetics and phylogenomics.</title>
        <authorList>
            <person name="Vandepol N."/>
            <person name="Liber J."/>
            <person name="Desiro A."/>
            <person name="Na H."/>
            <person name="Kennedy M."/>
            <person name="Barry K."/>
            <person name="Grigoriev I.V."/>
            <person name="Miller A.N."/>
            <person name="O'Donnell K."/>
            <person name="Stajich J.E."/>
            <person name="Bonito G."/>
        </authorList>
    </citation>
    <scope>NUCLEOTIDE SEQUENCE</scope>
    <source>
        <strain evidence="2">KOD948</strain>
    </source>
</reference>
<dbReference type="Proteomes" id="UP000726737">
    <property type="component" value="Unassembled WGS sequence"/>
</dbReference>
<proteinExistence type="predicted"/>
<evidence type="ECO:0000313" key="3">
    <source>
        <dbReference type="Proteomes" id="UP000726737"/>
    </source>
</evidence>